<keyword evidence="3" id="KW-1185">Reference proteome</keyword>
<protein>
    <submittedName>
        <fullName evidence="2">Uncharacterized protein</fullName>
    </submittedName>
</protein>
<reference evidence="2 3" key="1">
    <citation type="submission" date="2023-02" db="EMBL/GenBank/DDBJ databases">
        <title>LHISI_Scaffold_Assembly.</title>
        <authorList>
            <person name="Stuart O.P."/>
            <person name="Cleave R."/>
            <person name="Magrath M.J.L."/>
            <person name="Mikheyev A.S."/>
        </authorList>
    </citation>
    <scope>NUCLEOTIDE SEQUENCE [LARGE SCALE GENOMIC DNA]</scope>
    <source>
        <strain evidence="2">Daus_M_001</strain>
        <tissue evidence="2">Leg muscle</tissue>
    </source>
</reference>
<dbReference type="Proteomes" id="UP001159363">
    <property type="component" value="Chromosome 10"/>
</dbReference>
<name>A0ABQ9GK83_9NEOP</name>
<accession>A0ABQ9GK83</accession>
<gene>
    <name evidence="2" type="ORF">PR048_026018</name>
</gene>
<organism evidence="2 3">
    <name type="scientific">Dryococelus australis</name>
    <dbReference type="NCBI Taxonomy" id="614101"/>
    <lineage>
        <taxon>Eukaryota</taxon>
        <taxon>Metazoa</taxon>
        <taxon>Ecdysozoa</taxon>
        <taxon>Arthropoda</taxon>
        <taxon>Hexapoda</taxon>
        <taxon>Insecta</taxon>
        <taxon>Pterygota</taxon>
        <taxon>Neoptera</taxon>
        <taxon>Polyneoptera</taxon>
        <taxon>Phasmatodea</taxon>
        <taxon>Verophasmatodea</taxon>
        <taxon>Anareolatae</taxon>
        <taxon>Phasmatidae</taxon>
        <taxon>Eurycanthinae</taxon>
        <taxon>Dryococelus</taxon>
    </lineage>
</organism>
<evidence type="ECO:0000313" key="3">
    <source>
        <dbReference type="Proteomes" id="UP001159363"/>
    </source>
</evidence>
<evidence type="ECO:0000256" key="1">
    <source>
        <dbReference type="SAM" id="MobiDB-lite"/>
    </source>
</evidence>
<evidence type="ECO:0000313" key="2">
    <source>
        <dbReference type="EMBL" id="KAJ8872414.1"/>
    </source>
</evidence>
<comment type="caution">
    <text evidence="2">The sequence shown here is derived from an EMBL/GenBank/DDBJ whole genome shotgun (WGS) entry which is preliminary data.</text>
</comment>
<feature type="compositionally biased region" description="Polar residues" evidence="1">
    <location>
        <begin position="388"/>
        <end position="397"/>
    </location>
</feature>
<proteinExistence type="predicted"/>
<dbReference type="EMBL" id="JARBHB010000011">
    <property type="protein sequence ID" value="KAJ8872414.1"/>
    <property type="molecule type" value="Genomic_DNA"/>
</dbReference>
<sequence>MLPARRPKGEAFSCGVSSRRTNERAATRCRGARPNGVCDVGPATDSNHSPLTWANRFRFPTGSHPDFRMWDSCRTMPLVGGFSRGFPVLPPFHSGTVPYSPHFILVGSQDLDVKSRPNLFTHSRLFKVDEVEAIGRRDSGGKGRTPWKLTVRHVSYTRYSGREASSSGRTGLKWMLNGAAANGHKNDAGATVERCNLTYKSLKSCYLIEISNRQFRRFGMNVISISSPALNSNGATVFSVCLRYDLRSSFELRWCNRPLVERRYLRTSSPGHSPWTMADIRAAAPGVRSLRQVPRDPHLPIIARRRSFSFVADSRYSAPGSGCVCVVAQRGTSVARCSHKILFIPAKHIWMALDMYVLRADAGDRWVWSSAEIEGRGKREISEKTHRPTASSGTIPTCENPETDEDEARRVWSSSGIARSSLERGKSMCRRCAWSHFNVNIALVTKIE</sequence>
<feature type="region of interest" description="Disordered" evidence="1">
    <location>
        <begin position="379"/>
        <end position="406"/>
    </location>
</feature>